<keyword evidence="4 5" id="KW-0472">Membrane</keyword>
<feature type="transmembrane region" description="Helical" evidence="5">
    <location>
        <begin position="202"/>
        <end position="224"/>
    </location>
</feature>
<feature type="transmembrane region" description="Helical" evidence="5">
    <location>
        <begin position="113"/>
        <end position="138"/>
    </location>
</feature>
<name>A0A9W4U746_9PLEO</name>
<feature type="transmembrane region" description="Helical" evidence="5">
    <location>
        <begin position="236"/>
        <end position="256"/>
    </location>
</feature>
<dbReference type="Gene3D" id="1.20.1720.10">
    <property type="entry name" value="Multidrug resistance protein D"/>
    <property type="match status" value="1"/>
</dbReference>
<dbReference type="Pfam" id="PF07690">
    <property type="entry name" value="MFS_1"/>
    <property type="match status" value="2"/>
</dbReference>
<evidence type="ECO:0000313" key="7">
    <source>
        <dbReference type="EMBL" id="CAI6307792.1"/>
    </source>
</evidence>
<evidence type="ECO:0000256" key="4">
    <source>
        <dbReference type="ARBA" id="ARBA00023136"/>
    </source>
</evidence>
<evidence type="ECO:0000313" key="8">
    <source>
        <dbReference type="Proteomes" id="UP001152607"/>
    </source>
</evidence>
<dbReference type="PROSITE" id="PS50850">
    <property type="entry name" value="MFS"/>
    <property type="match status" value="1"/>
</dbReference>
<feature type="transmembrane region" description="Helical" evidence="5">
    <location>
        <begin position="395"/>
        <end position="420"/>
    </location>
</feature>
<feature type="transmembrane region" description="Helical" evidence="5">
    <location>
        <begin position="43"/>
        <end position="67"/>
    </location>
</feature>
<evidence type="ECO:0000259" key="6">
    <source>
        <dbReference type="PROSITE" id="PS50850"/>
    </source>
</evidence>
<evidence type="ECO:0000256" key="5">
    <source>
        <dbReference type="SAM" id="Phobius"/>
    </source>
</evidence>
<feature type="transmembrane region" description="Helical" evidence="5">
    <location>
        <begin position="144"/>
        <end position="165"/>
    </location>
</feature>
<dbReference type="AlphaFoldDB" id="A0A9W4U746"/>
<feature type="transmembrane region" description="Helical" evidence="5">
    <location>
        <begin position="307"/>
        <end position="325"/>
    </location>
</feature>
<dbReference type="InterPro" id="IPR020846">
    <property type="entry name" value="MFS_dom"/>
</dbReference>
<dbReference type="InterPro" id="IPR036259">
    <property type="entry name" value="MFS_trans_sf"/>
</dbReference>
<feature type="transmembrane region" description="Helical" evidence="5">
    <location>
        <begin position="177"/>
        <end position="196"/>
    </location>
</feature>
<keyword evidence="2 5" id="KW-0812">Transmembrane</keyword>
<dbReference type="GO" id="GO:0016020">
    <property type="term" value="C:membrane"/>
    <property type="evidence" value="ECO:0007669"/>
    <property type="project" value="UniProtKB-SubCell"/>
</dbReference>
<comment type="caution">
    <text evidence="7">The sequence shown here is derived from an EMBL/GenBank/DDBJ whole genome shotgun (WGS) entry which is preliminary data.</text>
</comment>
<dbReference type="PANTHER" id="PTHR42718">
    <property type="entry name" value="MAJOR FACILITATOR SUPERFAMILY MULTIDRUG TRANSPORTER MFSC"/>
    <property type="match status" value="1"/>
</dbReference>
<gene>
    <name evidence="7" type="ORF">PDIGIT_LOCUS3091</name>
</gene>
<keyword evidence="3 5" id="KW-1133">Transmembrane helix</keyword>
<feature type="transmembrane region" description="Helical" evidence="5">
    <location>
        <begin position="471"/>
        <end position="490"/>
    </location>
</feature>
<dbReference type="Gene3D" id="1.20.1250.20">
    <property type="entry name" value="MFS general substrate transporter like domains"/>
    <property type="match status" value="1"/>
</dbReference>
<dbReference type="SUPFAM" id="SSF103473">
    <property type="entry name" value="MFS general substrate transporter"/>
    <property type="match status" value="2"/>
</dbReference>
<feature type="transmembrane region" description="Helical" evidence="5">
    <location>
        <begin position="370"/>
        <end position="389"/>
    </location>
</feature>
<evidence type="ECO:0000256" key="2">
    <source>
        <dbReference type="ARBA" id="ARBA00022692"/>
    </source>
</evidence>
<sequence length="524" mass="56969">MADVEKEAVSTAGPQQQGPLPIVFDDAEMDRMGRIRPEVFKSVWVEIGFVICILTSSIVAEFLISGFNVLLPVVIEELQIDPNKRTWPANVFALVAGALLLPFGRLADMYGGYVIFLFGLVWMAAWSLIGGFSINFIMLVMCRALQGIGAAAFLPAGIMLLGSVYRPGPRKNVVFSFYGACAPFGFFFGICLAGLSGQYLTWGWFFWIGAILLMVVVAGTVAFVPNDRKNPKDTVMDWWGLASSFAALIFLVFSLTGSGQFGWKSPQILTTLILGIVLLAVFIYIEAKVAFQPLLPLSLFSVKYMKLLVLCLFLSYGSFGIYLFYASFHMETVLHISPLLSAGWFAPMAITGIVIGTLGGMILHRLSGTVMLMIATIGFMIASLLFALTPDRPLYWAWILPAMVCASIGIDITFNISNIYITSNVPSDQQGLAGALINVILFVGMSIWLGIADYAVSTKAGLGLKASYNVGFWLGVAAAGVALLTVVGGIRIGKAKSDLTVEERQELEQEILRRRIASASENRK</sequence>
<dbReference type="PANTHER" id="PTHR42718:SF11">
    <property type="entry name" value="MAJOR FACILITATOR SUPERFAMILY (MFS) PROFILE DOMAIN-CONTAINING PROTEIN"/>
    <property type="match status" value="1"/>
</dbReference>
<organism evidence="7 8">
    <name type="scientific">Periconia digitata</name>
    <dbReference type="NCBI Taxonomy" id="1303443"/>
    <lineage>
        <taxon>Eukaryota</taxon>
        <taxon>Fungi</taxon>
        <taxon>Dikarya</taxon>
        <taxon>Ascomycota</taxon>
        <taxon>Pezizomycotina</taxon>
        <taxon>Dothideomycetes</taxon>
        <taxon>Pleosporomycetidae</taxon>
        <taxon>Pleosporales</taxon>
        <taxon>Massarineae</taxon>
        <taxon>Periconiaceae</taxon>
        <taxon>Periconia</taxon>
    </lineage>
</organism>
<evidence type="ECO:0000256" key="1">
    <source>
        <dbReference type="ARBA" id="ARBA00004141"/>
    </source>
</evidence>
<dbReference type="OrthoDB" id="2130629at2759"/>
<feature type="transmembrane region" description="Helical" evidence="5">
    <location>
        <begin position="268"/>
        <end position="287"/>
    </location>
</feature>
<accession>A0A9W4U746</accession>
<dbReference type="GO" id="GO:0022857">
    <property type="term" value="F:transmembrane transporter activity"/>
    <property type="evidence" value="ECO:0007669"/>
    <property type="project" value="InterPro"/>
</dbReference>
<proteinExistence type="predicted"/>
<feature type="transmembrane region" description="Helical" evidence="5">
    <location>
        <begin position="432"/>
        <end position="451"/>
    </location>
</feature>
<comment type="subcellular location">
    <subcellularLocation>
        <location evidence="1">Membrane</location>
        <topology evidence="1">Multi-pass membrane protein</topology>
    </subcellularLocation>
</comment>
<reference evidence="7" key="1">
    <citation type="submission" date="2023-01" db="EMBL/GenBank/DDBJ databases">
        <authorList>
            <person name="Van Ghelder C."/>
            <person name="Rancurel C."/>
        </authorList>
    </citation>
    <scope>NUCLEOTIDE SEQUENCE</scope>
    <source>
        <strain evidence="7">CNCM I-4278</strain>
    </source>
</reference>
<keyword evidence="8" id="KW-1185">Reference proteome</keyword>
<dbReference type="InterPro" id="IPR011701">
    <property type="entry name" value="MFS"/>
</dbReference>
<evidence type="ECO:0000256" key="3">
    <source>
        <dbReference type="ARBA" id="ARBA00022989"/>
    </source>
</evidence>
<feature type="transmembrane region" description="Helical" evidence="5">
    <location>
        <begin position="87"/>
        <end position="106"/>
    </location>
</feature>
<dbReference type="Proteomes" id="UP001152607">
    <property type="component" value="Unassembled WGS sequence"/>
</dbReference>
<feature type="transmembrane region" description="Helical" evidence="5">
    <location>
        <begin position="345"/>
        <end position="363"/>
    </location>
</feature>
<dbReference type="EMBL" id="CAOQHR010000002">
    <property type="protein sequence ID" value="CAI6307792.1"/>
    <property type="molecule type" value="Genomic_DNA"/>
</dbReference>
<protein>
    <recommendedName>
        <fullName evidence="6">Major facilitator superfamily (MFS) profile domain-containing protein</fullName>
    </recommendedName>
</protein>
<feature type="domain" description="Major facilitator superfamily (MFS) profile" evidence="6">
    <location>
        <begin position="41"/>
        <end position="497"/>
    </location>
</feature>